<dbReference type="Proteomes" id="UP000800041">
    <property type="component" value="Unassembled WGS sequence"/>
</dbReference>
<evidence type="ECO:0000313" key="3">
    <source>
        <dbReference type="Proteomes" id="UP000800041"/>
    </source>
</evidence>
<dbReference type="EMBL" id="ML977188">
    <property type="protein sequence ID" value="KAF1982144.1"/>
    <property type="molecule type" value="Genomic_DNA"/>
</dbReference>
<gene>
    <name evidence="2" type="ORF">K402DRAFT_212104</name>
</gene>
<name>A0A6G1GMU8_9PEZI</name>
<organism evidence="2 3">
    <name type="scientific">Aulographum hederae CBS 113979</name>
    <dbReference type="NCBI Taxonomy" id="1176131"/>
    <lineage>
        <taxon>Eukaryota</taxon>
        <taxon>Fungi</taxon>
        <taxon>Dikarya</taxon>
        <taxon>Ascomycota</taxon>
        <taxon>Pezizomycotina</taxon>
        <taxon>Dothideomycetes</taxon>
        <taxon>Pleosporomycetidae</taxon>
        <taxon>Aulographales</taxon>
        <taxon>Aulographaceae</taxon>
    </lineage>
</organism>
<sequence length="124" mass="13596">MRTRRSQSYTRKNLPTPSGPPTHLAVMVSLPPPLLFVFPLREACWHVSGLSWPSIPLYNSWNGAHCCVSIAATSIAVLKYASTPVLSSHSAANTALSLFARISLRLVDPAVRISWVLWSIRSGQ</sequence>
<feature type="compositionally biased region" description="Polar residues" evidence="1">
    <location>
        <begin position="1"/>
        <end position="16"/>
    </location>
</feature>
<accession>A0A6G1GMU8</accession>
<evidence type="ECO:0000256" key="1">
    <source>
        <dbReference type="SAM" id="MobiDB-lite"/>
    </source>
</evidence>
<reference evidence="2" key="1">
    <citation type="journal article" date="2020" name="Stud. Mycol.">
        <title>101 Dothideomycetes genomes: a test case for predicting lifestyles and emergence of pathogens.</title>
        <authorList>
            <person name="Haridas S."/>
            <person name="Albert R."/>
            <person name="Binder M."/>
            <person name="Bloem J."/>
            <person name="Labutti K."/>
            <person name="Salamov A."/>
            <person name="Andreopoulos B."/>
            <person name="Baker S."/>
            <person name="Barry K."/>
            <person name="Bills G."/>
            <person name="Bluhm B."/>
            <person name="Cannon C."/>
            <person name="Castanera R."/>
            <person name="Culley D."/>
            <person name="Daum C."/>
            <person name="Ezra D."/>
            <person name="Gonzalez J."/>
            <person name="Henrissat B."/>
            <person name="Kuo A."/>
            <person name="Liang C."/>
            <person name="Lipzen A."/>
            <person name="Lutzoni F."/>
            <person name="Magnuson J."/>
            <person name="Mondo S."/>
            <person name="Nolan M."/>
            <person name="Ohm R."/>
            <person name="Pangilinan J."/>
            <person name="Park H.-J."/>
            <person name="Ramirez L."/>
            <person name="Alfaro M."/>
            <person name="Sun H."/>
            <person name="Tritt A."/>
            <person name="Yoshinaga Y."/>
            <person name="Zwiers L.-H."/>
            <person name="Turgeon B."/>
            <person name="Goodwin S."/>
            <person name="Spatafora J."/>
            <person name="Crous P."/>
            <person name="Grigoriev I."/>
        </authorList>
    </citation>
    <scope>NUCLEOTIDE SEQUENCE</scope>
    <source>
        <strain evidence="2">CBS 113979</strain>
    </source>
</reference>
<protein>
    <submittedName>
        <fullName evidence="2">Uncharacterized protein</fullName>
    </submittedName>
</protein>
<evidence type="ECO:0000313" key="2">
    <source>
        <dbReference type="EMBL" id="KAF1982144.1"/>
    </source>
</evidence>
<keyword evidence="3" id="KW-1185">Reference proteome</keyword>
<dbReference type="AlphaFoldDB" id="A0A6G1GMU8"/>
<feature type="region of interest" description="Disordered" evidence="1">
    <location>
        <begin position="1"/>
        <end position="20"/>
    </location>
</feature>
<proteinExistence type="predicted"/>